<feature type="region of interest" description="Disordered" evidence="1">
    <location>
        <begin position="377"/>
        <end position="418"/>
    </location>
</feature>
<dbReference type="PANTHER" id="PTHR21377:SF0">
    <property type="entry name" value="PROTEIN FAM210B, MITOCHONDRIAL"/>
    <property type="match status" value="1"/>
</dbReference>
<feature type="compositionally biased region" description="Polar residues" evidence="1">
    <location>
        <begin position="387"/>
        <end position="417"/>
    </location>
</feature>
<gene>
    <name evidence="4" type="ORF">MAR_025695</name>
</gene>
<proteinExistence type="predicted"/>
<dbReference type="Proteomes" id="UP001164746">
    <property type="component" value="Chromosome 8"/>
</dbReference>
<evidence type="ECO:0000313" key="4">
    <source>
        <dbReference type="EMBL" id="WAR11515.1"/>
    </source>
</evidence>
<feature type="transmembrane region" description="Helical" evidence="2">
    <location>
        <begin position="486"/>
        <end position="503"/>
    </location>
</feature>
<feature type="domain" description="DUF1279" evidence="3">
    <location>
        <begin position="435"/>
        <end position="521"/>
    </location>
</feature>
<organism evidence="4 5">
    <name type="scientific">Mya arenaria</name>
    <name type="common">Soft-shell clam</name>
    <dbReference type="NCBI Taxonomy" id="6604"/>
    <lineage>
        <taxon>Eukaryota</taxon>
        <taxon>Metazoa</taxon>
        <taxon>Spiralia</taxon>
        <taxon>Lophotrochozoa</taxon>
        <taxon>Mollusca</taxon>
        <taxon>Bivalvia</taxon>
        <taxon>Autobranchia</taxon>
        <taxon>Heteroconchia</taxon>
        <taxon>Euheterodonta</taxon>
        <taxon>Imparidentia</taxon>
        <taxon>Neoheterodontei</taxon>
        <taxon>Myida</taxon>
        <taxon>Myoidea</taxon>
        <taxon>Myidae</taxon>
        <taxon>Mya</taxon>
    </lineage>
</organism>
<dbReference type="PANTHER" id="PTHR21377">
    <property type="entry name" value="PROTEIN FAM210B, MITOCHONDRIAL"/>
    <property type="match status" value="1"/>
</dbReference>
<reference evidence="4" key="1">
    <citation type="submission" date="2022-11" db="EMBL/GenBank/DDBJ databases">
        <title>Centuries of genome instability and evolution in soft-shell clam transmissible cancer (bioRxiv).</title>
        <authorList>
            <person name="Hart S.F.M."/>
            <person name="Yonemitsu M.A."/>
            <person name="Giersch R.M."/>
            <person name="Beal B.F."/>
            <person name="Arriagada G."/>
            <person name="Davis B.W."/>
            <person name="Ostrander E.A."/>
            <person name="Goff S.P."/>
            <person name="Metzger M.J."/>
        </authorList>
    </citation>
    <scope>NUCLEOTIDE SEQUENCE</scope>
    <source>
        <strain evidence="4">MELC-2E11</strain>
        <tissue evidence="4">Siphon/mantle</tissue>
    </source>
</reference>
<sequence>MLSFSRIVPRTHKVMSKGIYSGIQSGRVMSEFPAHIFGQDSVSDIRSFPVLDHDIVCMEGLQGEIRDLSLSEARHVLSQAVEFQNYGPTFQGTPEFMSGSSSLAGSRATPSQIGNINPTDAHSSVLAGLKSHVSLHGHMQSNVPFPQHASEVSGGYGSYHNMPGGSDRLLDKFVSGSLQNCHQSRQFSMSSKLSVTQQGAQEALLEDQMLTDPSPQGIQGDNCVSFKLWMENCQRYNLPNCDEQLKSLKEGRKTLAEVFQEQQEIIRLVAEDYKRKQSQERMAAETNAQGPQDYYGYSFEFSYNDPCPQGLQGDDCATYKVWANNCKAFGFGDCSQKAVDIQTGRRTLQEVFDEQDELIKKIVSNFQQRRQFSTSAVNLSEVRTDRSQNSAKSKTESVQSQSEKSNQTSENPQSIHPDTSKVIKDIDIKLSQKDRLKRAVKDYGATVIVFHVGISLISLGGFYLAVSSGLDVVGLLTRLGVGESILQSRVAAGSTTFVLAYAVHKVFAPVRIATTLTCTPLIVRYLRRVGFLKQPPKP</sequence>
<dbReference type="InterPro" id="IPR009688">
    <property type="entry name" value="FAM210A/B-like_dom"/>
</dbReference>
<keyword evidence="5" id="KW-1185">Reference proteome</keyword>
<feature type="region of interest" description="Disordered" evidence="1">
    <location>
        <begin position="97"/>
        <end position="119"/>
    </location>
</feature>
<dbReference type="InterPro" id="IPR045866">
    <property type="entry name" value="FAM210A/B-like"/>
</dbReference>
<dbReference type="EMBL" id="CP111019">
    <property type="protein sequence ID" value="WAR11515.1"/>
    <property type="molecule type" value="Genomic_DNA"/>
</dbReference>
<keyword evidence="2" id="KW-1133">Transmembrane helix</keyword>
<feature type="transmembrane region" description="Helical" evidence="2">
    <location>
        <begin position="443"/>
        <end position="466"/>
    </location>
</feature>
<evidence type="ECO:0000256" key="2">
    <source>
        <dbReference type="SAM" id="Phobius"/>
    </source>
</evidence>
<accession>A0ABY7EQI7</accession>
<evidence type="ECO:0000256" key="1">
    <source>
        <dbReference type="SAM" id="MobiDB-lite"/>
    </source>
</evidence>
<keyword evidence="2" id="KW-0472">Membrane</keyword>
<evidence type="ECO:0000313" key="5">
    <source>
        <dbReference type="Proteomes" id="UP001164746"/>
    </source>
</evidence>
<protein>
    <submittedName>
        <fullName evidence="4">F210B-like protein</fullName>
    </submittedName>
</protein>
<keyword evidence="2" id="KW-0812">Transmembrane</keyword>
<evidence type="ECO:0000259" key="3">
    <source>
        <dbReference type="Pfam" id="PF06916"/>
    </source>
</evidence>
<dbReference type="Pfam" id="PF06916">
    <property type="entry name" value="FAM210A-B_dom"/>
    <property type="match status" value="1"/>
</dbReference>
<name>A0ABY7EQI7_MYAAR</name>